<feature type="compositionally biased region" description="Polar residues" evidence="1">
    <location>
        <begin position="7"/>
        <end position="17"/>
    </location>
</feature>
<reference evidence="2" key="1">
    <citation type="submission" date="2023-06" db="EMBL/GenBank/DDBJ databases">
        <authorList>
            <consortium name="Lawrence Berkeley National Laboratory"/>
            <person name="Ahrendt S."/>
            <person name="Sahu N."/>
            <person name="Indic B."/>
            <person name="Wong-Bajracharya J."/>
            <person name="Merenyi Z."/>
            <person name="Ke H.-M."/>
            <person name="Monk M."/>
            <person name="Kocsube S."/>
            <person name="Drula E."/>
            <person name="Lipzen A."/>
            <person name="Balint B."/>
            <person name="Henrissat B."/>
            <person name="Andreopoulos B."/>
            <person name="Martin F.M."/>
            <person name="Harder C.B."/>
            <person name="Rigling D."/>
            <person name="Ford K.L."/>
            <person name="Foster G.D."/>
            <person name="Pangilinan J."/>
            <person name="Papanicolaou A."/>
            <person name="Barry K."/>
            <person name="LaButti K."/>
            <person name="Viragh M."/>
            <person name="Koriabine M."/>
            <person name="Yan M."/>
            <person name="Riley R."/>
            <person name="Champramary S."/>
            <person name="Plett K.L."/>
            <person name="Tsai I.J."/>
            <person name="Slot J."/>
            <person name="Sipos G."/>
            <person name="Plett J."/>
            <person name="Nagy L.G."/>
            <person name="Grigoriev I.V."/>
        </authorList>
    </citation>
    <scope>NUCLEOTIDE SEQUENCE</scope>
    <source>
        <strain evidence="2">HWK02</strain>
    </source>
</reference>
<comment type="caution">
    <text evidence="2">The sequence shown here is derived from an EMBL/GenBank/DDBJ whole genome shotgun (WGS) entry which is preliminary data.</text>
</comment>
<protein>
    <submittedName>
        <fullName evidence="2">Uncharacterized protein</fullName>
    </submittedName>
</protein>
<organism evidence="2 3">
    <name type="scientific">Armillaria luteobubalina</name>
    <dbReference type="NCBI Taxonomy" id="153913"/>
    <lineage>
        <taxon>Eukaryota</taxon>
        <taxon>Fungi</taxon>
        <taxon>Dikarya</taxon>
        <taxon>Basidiomycota</taxon>
        <taxon>Agaricomycotina</taxon>
        <taxon>Agaricomycetes</taxon>
        <taxon>Agaricomycetidae</taxon>
        <taxon>Agaricales</taxon>
        <taxon>Marasmiineae</taxon>
        <taxon>Physalacriaceae</taxon>
        <taxon>Armillaria</taxon>
    </lineage>
</organism>
<proteinExistence type="predicted"/>
<evidence type="ECO:0000256" key="1">
    <source>
        <dbReference type="SAM" id="MobiDB-lite"/>
    </source>
</evidence>
<evidence type="ECO:0000313" key="2">
    <source>
        <dbReference type="EMBL" id="KAK0495616.1"/>
    </source>
</evidence>
<feature type="region of interest" description="Disordered" evidence="1">
    <location>
        <begin position="1"/>
        <end position="41"/>
    </location>
</feature>
<dbReference type="AlphaFoldDB" id="A0AA39Q3W6"/>
<sequence length="138" mass="15919">MAINDNIVHQNNHMQIDQQDHSDKKGKKKASEGKLMQQAKEDKEYCSKIRQCDVEMYLSDTPKQILVETEGWASNLKTAKHCKKESIKSKQITILLHHIEYLVLRDGAAYLWDRSSVADWIEFLARTMGNKPIHPDGL</sequence>
<accession>A0AA39Q3W6</accession>
<name>A0AA39Q3W6_9AGAR</name>
<keyword evidence="3" id="KW-1185">Reference proteome</keyword>
<dbReference type="Proteomes" id="UP001175228">
    <property type="component" value="Unassembled WGS sequence"/>
</dbReference>
<evidence type="ECO:0000313" key="3">
    <source>
        <dbReference type="Proteomes" id="UP001175228"/>
    </source>
</evidence>
<dbReference type="EMBL" id="JAUEPU010000017">
    <property type="protein sequence ID" value="KAK0495616.1"/>
    <property type="molecule type" value="Genomic_DNA"/>
</dbReference>
<gene>
    <name evidence="2" type="ORF">EDD18DRAFT_1106228</name>
</gene>